<accession>A0ABD1ZWB7</accession>
<dbReference type="Proteomes" id="UP001607302">
    <property type="component" value="Unassembled WGS sequence"/>
</dbReference>
<dbReference type="EMBL" id="JAUDFV010000165">
    <property type="protein sequence ID" value="KAL2712669.1"/>
    <property type="molecule type" value="Genomic_DNA"/>
</dbReference>
<organism evidence="3 4">
    <name type="scientific">Vespula squamosa</name>
    <name type="common">Southern yellow jacket</name>
    <name type="synonym">Wasp</name>
    <dbReference type="NCBI Taxonomy" id="30214"/>
    <lineage>
        <taxon>Eukaryota</taxon>
        <taxon>Metazoa</taxon>
        <taxon>Ecdysozoa</taxon>
        <taxon>Arthropoda</taxon>
        <taxon>Hexapoda</taxon>
        <taxon>Insecta</taxon>
        <taxon>Pterygota</taxon>
        <taxon>Neoptera</taxon>
        <taxon>Endopterygota</taxon>
        <taxon>Hymenoptera</taxon>
        <taxon>Apocrita</taxon>
        <taxon>Aculeata</taxon>
        <taxon>Vespoidea</taxon>
        <taxon>Vespidae</taxon>
        <taxon>Vespinae</taxon>
        <taxon>Vespula</taxon>
    </lineage>
</organism>
<dbReference type="InterPro" id="IPR019496">
    <property type="entry name" value="NUFIP1_cons_dom"/>
</dbReference>
<gene>
    <name evidence="3" type="ORF">V1478_017624</name>
</gene>
<protein>
    <submittedName>
        <fullName evidence="3">Nuclear fragile X mental retardation-interacting protein 1</fullName>
    </submittedName>
</protein>
<evidence type="ECO:0000256" key="1">
    <source>
        <dbReference type="SAM" id="MobiDB-lite"/>
    </source>
</evidence>
<comment type="caution">
    <text evidence="3">The sequence shown here is derived from an EMBL/GenBank/DDBJ whole genome shotgun (WGS) entry which is preliminary data.</text>
</comment>
<feature type="non-terminal residue" evidence="3">
    <location>
        <position position="626"/>
    </location>
</feature>
<name>A0ABD1ZWB7_VESSQ</name>
<evidence type="ECO:0000259" key="2">
    <source>
        <dbReference type="Pfam" id="PF10453"/>
    </source>
</evidence>
<feature type="region of interest" description="Disordered" evidence="1">
    <location>
        <begin position="1"/>
        <end position="52"/>
    </location>
</feature>
<dbReference type="PANTHER" id="PTHR13309:SF0">
    <property type="entry name" value="FMR1-INTERACTING PROTEIN NUFIP1"/>
    <property type="match status" value="1"/>
</dbReference>
<feature type="compositionally biased region" description="Pro residues" evidence="1">
    <location>
        <begin position="21"/>
        <end position="44"/>
    </location>
</feature>
<keyword evidence="4" id="KW-1185">Reference proteome</keyword>
<dbReference type="PANTHER" id="PTHR13309">
    <property type="entry name" value="NUCLEAR FRAGILE X MENTAL RETARDATION PROTEIN INTERACTING PROTEIN 1"/>
    <property type="match status" value="1"/>
</dbReference>
<feature type="compositionally biased region" description="Basic and acidic residues" evidence="1">
    <location>
        <begin position="207"/>
        <end position="221"/>
    </location>
</feature>
<dbReference type="InterPro" id="IPR039136">
    <property type="entry name" value="NUFIP1-like"/>
</dbReference>
<reference evidence="3 4" key="1">
    <citation type="journal article" date="2024" name="Ann. Entomol. Soc. Am.">
        <title>Genomic analyses of the southern and eastern yellowjacket wasps (Hymenoptera: Vespidae) reveal evolutionary signatures of social life.</title>
        <authorList>
            <person name="Catto M.A."/>
            <person name="Caine P.B."/>
            <person name="Orr S.E."/>
            <person name="Hunt B.G."/>
            <person name="Goodisman M.A.D."/>
        </authorList>
    </citation>
    <scope>NUCLEOTIDE SEQUENCE [LARGE SCALE GENOMIC DNA]</scope>
    <source>
        <strain evidence="3">233</strain>
        <tissue evidence="3">Head and thorax</tissue>
    </source>
</reference>
<feature type="compositionally biased region" description="Low complexity" evidence="1">
    <location>
        <begin position="227"/>
        <end position="245"/>
    </location>
</feature>
<feature type="domain" description="FMR1-interacting protein 1 conserved" evidence="2">
    <location>
        <begin position="336"/>
        <end position="376"/>
    </location>
</feature>
<dbReference type="Pfam" id="PF10453">
    <property type="entry name" value="NUFIP1"/>
    <property type="match status" value="1"/>
</dbReference>
<feature type="region of interest" description="Disordered" evidence="1">
    <location>
        <begin position="191"/>
        <end position="249"/>
    </location>
</feature>
<dbReference type="AlphaFoldDB" id="A0ABD1ZWB7"/>
<feature type="compositionally biased region" description="Low complexity" evidence="1">
    <location>
        <begin position="1"/>
        <end position="20"/>
    </location>
</feature>
<sequence>MSPLNRGPLLGPRLPPAGLRLPPPPRFGARLPPPGMPPRMPLPPMSAILGPMRQRLPPPPRLGGVAQPGGPLPLFPPGRAPLPPMAGPRGPLMCPWPRRVLPPQILPHMRPRFSTRNGTVKGKVLNNAKKVIKLEELELKKPWMTDEIRSEIQKKNKLYAKAKKNKDAKEWGEFKDLRNKVTRMIRDAKNEYLAKHPEQNLGLKGGQKTDDKNTNESEGVQKTENAPEQSEQMEQMEETQPSSEQAQRYQLSMGQKRFIFIQIMKNHMTKEMKIMKAQMKISNTIVKEFPSKDMLSEHVNTHKLCGIDGCTFTAHPLLVEKHISMQHSTGLYQRMKNLSTPEDIQKWIAERKRKYPTKANIEEQKNAELKKVQRGEIIKQEQKFVQPRTNKRNTYTEKKRRIRKCQISKHENIAPVTDIYRACLDDDSNESFNEEHLETNSTTADVVIEYTFNISDEEDVSIESNLITSPIKNTLTCSLVADYESEDEIPEEIPIKKSKLCLDQKKITEEKVLNPKQSINNHNILSDTVLNNNISNTSEKFNRKEKDTEPYDIRTKNTVINNKRNNKNSLHLLQRLLSRSIQHERNMICQCIKYIICKHVQISISFSPGLFSPLLTEIRFLLFLPE</sequence>
<evidence type="ECO:0000313" key="3">
    <source>
        <dbReference type="EMBL" id="KAL2712669.1"/>
    </source>
</evidence>
<evidence type="ECO:0000313" key="4">
    <source>
        <dbReference type="Proteomes" id="UP001607302"/>
    </source>
</evidence>
<proteinExistence type="predicted"/>